<accession>A0AAE4MGH0</accession>
<dbReference type="PANTHER" id="PTHR43434:SF1">
    <property type="entry name" value="PHOSPHOGLYCOLATE PHOSPHATASE"/>
    <property type="match status" value="1"/>
</dbReference>
<dbReference type="SFLD" id="SFLDS00003">
    <property type="entry name" value="Haloacid_Dehalogenase"/>
    <property type="match status" value="1"/>
</dbReference>
<dbReference type="InterPro" id="IPR050155">
    <property type="entry name" value="HAD-like_hydrolase_sf"/>
</dbReference>
<dbReference type="SUPFAM" id="SSF56784">
    <property type="entry name" value="HAD-like"/>
    <property type="match status" value="1"/>
</dbReference>
<dbReference type="Pfam" id="PF13419">
    <property type="entry name" value="HAD_2"/>
    <property type="match status" value="1"/>
</dbReference>
<dbReference type="PANTHER" id="PTHR43434">
    <property type="entry name" value="PHOSPHOGLYCOLATE PHOSPHATASE"/>
    <property type="match status" value="1"/>
</dbReference>
<dbReference type="InterPro" id="IPR006439">
    <property type="entry name" value="HAD-SF_hydro_IA"/>
</dbReference>
<keyword evidence="2" id="KW-0378">Hydrolase</keyword>
<organism evidence="2 3">
    <name type="scientific">Methanorbis rubei</name>
    <dbReference type="NCBI Taxonomy" id="3028300"/>
    <lineage>
        <taxon>Archaea</taxon>
        <taxon>Methanobacteriati</taxon>
        <taxon>Methanobacteriota</taxon>
        <taxon>Stenosarchaea group</taxon>
        <taxon>Methanomicrobia</taxon>
        <taxon>Methanomicrobiales</taxon>
        <taxon>Methanocorpusculaceae</taxon>
        <taxon>Methanorbis</taxon>
    </lineage>
</organism>
<dbReference type="Gene3D" id="1.10.150.520">
    <property type="match status" value="1"/>
</dbReference>
<dbReference type="InterPro" id="IPR006549">
    <property type="entry name" value="HAD-SF_hydro_IIIA"/>
</dbReference>
<dbReference type="InterPro" id="IPR023214">
    <property type="entry name" value="HAD_sf"/>
</dbReference>
<comment type="caution">
    <text evidence="2">The sequence shown here is derived from an EMBL/GenBank/DDBJ whole genome shotgun (WGS) entry which is preliminary data.</text>
</comment>
<dbReference type="NCBIfam" id="TIGR01549">
    <property type="entry name" value="HAD-SF-IA-v1"/>
    <property type="match status" value="1"/>
</dbReference>
<evidence type="ECO:0000313" key="3">
    <source>
        <dbReference type="Proteomes" id="UP001283212"/>
    </source>
</evidence>
<dbReference type="GO" id="GO:0005829">
    <property type="term" value="C:cytosol"/>
    <property type="evidence" value="ECO:0007669"/>
    <property type="project" value="TreeGrafter"/>
</dbReference>
<comment type="similarity">
    <text evidence="1">Belongs to the HAD-like hydrolase superfamily.</text>
</comment>
<dbReference type="AlphaFoldDB" id="A0AAE4MGH0"/>
<dbReference type="SFLD" id="SFLDG01129">
    <property type="entry name" value="C1.5:_HAD__Beta-PGM__Phosphata"/>
    <property type="match status" value="1"/>
</dbReference>
<dbReference type="InterPro" id="IPR036412">
    <property type="entry name" value="HAD-like_sf"/>
</dbReference>
<dbReference type="InterPro" id="IPR041492">
    <property type="entry name" value="HAD_2"/>
</dbReference>
<proteinExistence type="inferred from homology"/>
<dbReference type="PRINTS" id="PR00413">
    <property type="entry name" value="HADHALOGNASE"/>
</dbReference>
<sequence>MQKTLLEPAYSAVLFDMDNTLFDFVAAMKRGAAAAAGAVGFGTGDQLFSYYLRWKYHIEDHANLQDFMMDNQRFSVDGYLTAVKAFEDAKFTGLAPYPGIPDLLSALKNKGYRLGIVTDAYEYAAVERLKHTGLDSFFDVIVAYDLTGYKKPHHAPFEYAMSLLDIMPHETMYVGDSIRRDIEPAKALGLAAVYAAYGDRNFYEQNHTCPPRVIVARSPDEIGKVLL</sequence>
<evidence type="ECO:0000313" key="2">
    <source>
        <dbReference type="EMBL" id="MDV0443023.1"/>
    </source>
</evidence>
<reference evidence="2 3" key="1">
    <citation type="submission" date="2023-06" db="EMBL/GenBank/DDBJ databases">
        <title>Genome sequence of Methancorpusculaceae sp. Cs1.</title>
        <authorList>
            <person name="Protasov E."/>
            <person name="Platt K."/>
            <person name="Poehlein A."/>
            <person name="Daniel R."/>
            <person name="Brune A."/>
        </authorList>
    </citation>
    <scope>NUCLEOTIDE SEQUENCE [LARGE SCALE GENOMIC DNA]</scope>
    <source>
        <strain evidence="2 3">Cs1</strain>
    </source>
</reference>
<dbReference type="EMBL" id="JAWDKB010000001">
    <property type="protein sequence ID" value="MDV0443023.1"/>
    <property type="molecule type" value="Genomic_DNA"/>
</dbReference>
<gene>
    <name evidence="2" type="primary">gph_1</name>
    <name evidence="2" type="ORF">McpCs1_03890</name>
</gene>
<protein>
    <submittedName>
        <fullName evidence="2">Phosphoglycolate phosphatase</fullName>
        <ecNumber evidence="2">3.1.3.18</ecNumber>
    </submittedName>
</protein>
<keyword evidence="3" id="KW-1185">Reference proteome</keyword>
<dbReference type="GO" id="GO:0006281">
    <property type="term" value="P:DNA repair"/>
    <property type="evidence" value="ECO:0007669"/>
    <property type="project" value="TreeGrafter"/>
</dbReference>
<dbReference type="Gene3D" id="3.40.50.1000">
    <property type="entry name" value="HAD superfamily/HAD-like"/>
    <property type="match status" value="1"/>
</dbReference>
<dbReference type="RefSeq" id="WP_338095548.1">
    <property type="nucleotide sequence ID" value="NZ_JAWDKB010000001.1"/>
</dbReference>
<dbReference type="GO" id="GO:0008967">
    <property type="term" value="F:phosphoglycolate phosphatase activity"/>
    <property type="evidence" value="ECO:0007669"/>
    <property type="project" value="UniProtKB-EC"/>
</dbReference>
<name>A0AAE4MGH0_9EURY</name>
<dbReference type="NCBIfam" id="TIGR01662">
    <property type="entry name" value="HAD-SF-IIIA"/>
    <property type="match status" value="1"/>
</dbReference>
<evidence type="ECO:0000256" key="1">
    <source>
        <dbReference type="ARBA" id="ARBA00007958"/>
    </source>
</evidence>
<dbReference type="Proteomes" id="UP001283212">
    <property type="component" value="Unassembled WGS sequence"/>
</dbReference>
<dbReference type="EC" id="3.1.3.18" evidence="2"/>